<dbReference type="GO" id="GO:0016491">
    <property type="term" value="F:oxidoreductase activity"/>
    <property type="evidence" value="ECO:0007669"/>
    <property type="project" value="InterPro"/>
</dbReference>
<dbReference type="Pfam" id="PF13602">
    <property type="entry name" value="ADH_zinc_N_2"/>
    <property type="match status" value="1"/>
</dbReference>
<evidence type="ECO:0000313" key="2">
    <source>
        <dbReference type="EMBL" id="REE03623.1"/>
    </source>
</evidence>
<dbReference type="EMBL" id="QREH01000001">
    <property type="protein sequence ID" value="REE03623.1"/>
    <property type="molecule type" value="Genomic_DNA"/>
</dbReference>
<feature type="domain" description="Enoyl reductase (ER)" evidence="1">
    <location>
        <begin position="10"/>
        <end position="303"/>
    </location>
</feature>
<dbReference type="CDD" id="cd05289">
    <property type="entry name" value="MDR_like_2"/>
    <property type="match status" value="1"/>
</dbReference>
<dbReference type="PANTHER" id="PTHR44013">
    <property type="entry name" value="ZINC-TYPE ALCOHOL DEHYDROGENASE-LIKE PROTEIN C16A3.02C"/>
    <property type="match status" value="1"/>
</dbReference>
<dbReference type="Gene3D" id="3.90.180.10">
    <property type="entry name" value="Medium-chain alcohol dehydrogenases, catalytic domain"/>
    <property type="match status" value="1"/>
</dbReference>
<dbReference type="SUPFAM" id="SSF50129">
    <property type="entry name" value="GroES-like"/>
    <property type="match status" value="1"/>
</dbReference>
<dbReference type="AlphaFoldDB" id="A0A3D9LEQ8"/>
<sequence>MKAMSYAKYGDENVLELTERPKPTVGPSQLMVRVTRSSVNPVDWKVVSGGLDAMLETKFPAIPGWDVAGTVEQVGPDTPEFAVGDRVAAYARKMVNEGGTSAEYVTIPVEFAARIPEGVSDDVAAALPLTGLTARRTVNALDLTDQDIVLLHAASGGVGYLASQLAVRTGATVLGTCSPENFEKLRRIGVIPLEYGDGLVDRVRDAAPKGVDAVADFVGGVLESTLSVLNDGGRHVSIADPAVLEHGGRWLWVRPDGAGLAELLSLVQSGDLTVDIDRTLPLEQLPEAYRLSRAGESQGKIVIRVQD</sequence>
<dbReference type="RefSeq" id="WP_211308996.1">
    <property type="nucleotide sequence ID" value="NZ_QREH01000001.1"/>
</dbReference>
<dbReference type="InterPro" id="IPR011032">
    <property type="entry name" value="GroES-like_sf"/>
</dbReference>
<accession>A0A3D9LEQ8</accession>
<proteinExistence type="predicted"/>
<keyword evidence="3" id="KW-1185">Reference proteome</keyword>
<dbReference type="InterPro" id="IPR052733">
    <property type="entry name" value="Chloroplast_QOR"/>
</dbReference>
<dbReference type="Gene3D" id="3.40.50.720">
    <property type="entry name" value="NAD(P)-binding Rossmann-like Domain"/>
    <property type="match status" value="1"/>
</dbReference>
<evidence type="ECO:0000259" key="1">
    <source>
        <dbReference type="SMART" id="SM00829"/>
    </source>
</evidence>
<evidence type="ECO:0000313" key="3">
    <source>
        <dbReference type="Proteomes" id="UP000256727"/>
    </source>
</evidence>
<dbReference type="InterPro" id="IPR036291">
    <property type="entry name" value="NAD(P)-bd_dom_sf"/>
</dbReference>
<dbReference type="Proteomes" id="UP000256727">
    <property type="component" value="Unassembled WGS sequence"/>
</dbReference>
<comment type="caution">
    <text evidence="2">The sequence shown here is derived from an EMBL/GenBank/DDBJ whole genome shotgun (WGS) entry which is preliminary data.</text>
</comment>
<protein>
    <submittedName>
        <fullName evidence="2">NADPH:quinone reductase-like Zn-dependent oxidoreductase</fullName>
    </submittedName>
</protein>
<name>A0A3D9LEQ8_9MICC</name>
<dbReference type="InterPro" id="IPR020843">
    <property type="entry name" value="ER"/>
</dbReference>
<dbReference type="Pfam" id="PF08240">
    <property type="entry name" value="ADH_N"/>
    <property type="match status" value="1"/>
</dbReference>
<dbReference type="InterPro" id="IPR013154">
    <property type="entry name" value="ADH-like_N"/>
</dbReference>
<dbReference type="SUPFAM" id="SSF51735">
    <property type="entry name" value="NAD(P)-binding Rossmann-fold domains"/>
    <property type="match status" value="1"/>
</dbReference>
<organism evidence="2 3">
    <name type="scientific">Citricoccus muralis</name>
    <dbReference type="NCBI Taxonomy" id="169134"/>
    <lineage>
        <taxon>Bacteria</taxon>
        <taxon>Bacillati</taxon>
        <taxon>Actinomycetota</taxon>
        <taxon>Actinomycetes</taxon>
        <taxon>Micrococcales</taxon>
        <taxon>Micrococcaceae</taxon>
        <taxon>Citricoccus</taxon>
    </lineage>
</organism>
<dbReference type="SMART" id="SM00829">
    <property type="entry name" value="PKS_ER"/>
    <property type="match status" value="1"/>
</dbReference>
<gene>
    <name evidence="2" type="ORF">C8E99_1436</name>
</gene>
<reference evidence="2 3" key="1">
    <citation type="submission" date="2018-07" db="EMBL/GenBank/DDBJ databases">
        <title>Sequencing the genomes of 1000 actinobacteria strains.</title>
        <authorList>
            <person name="Klenk H.-P."/>
        </authorList>
    </citation>
    <scope>NUCLEOTIDE SEQUENCE [LARGE SCALE GENOMIC DNA]</scope>
    <source>
        <strain evidence="2 3">DSM 14442</strain>
    </source>
</reference>
<dbReference type="PANTHER" id="PTHR44013:SF1">
    <property type="entry name" value="ZINC-TYPE ALCOHOL DEHYDROGENASE-LIKE PROTEIN C16A3.02C"/>
    <property type="match status" value="1"/>
</dbReference>